<accession>A0A6N2S6Y5</accession>
<reference evidence="2" key="1">
    <citation type="submission" date="2019-11" db="EMBL/GenBank/DDBJ databases">
        <authorList>
            <person name="Feng L."/>
        </authorList>
    </citation>
    <scope>NUCLEOTIDE SEQUENCE</scope>
    <source>
        <strain evidence="2">CnexileLFYP112</strain>
    </source>
</reference>
<evidence type="ECO:0000256" key="1">
    <source>
        <dbReference type="SAM" id="Phobius"/>
    </source>
</evidence>
<sequence>MKNRLKKSEIFGAIFVMVFGTLMHFFYDWSGKNPIVALFAPYNESTWEHLKLLFFPVLIYSVFQYAYIGKQYSGYVTGRLAGIVSGALTIVIVFYTYMAVFKHPILWIDVTLFYLSVIVCYRVAYSITRQEKIPRAAEILSGICLIGIMLSFFYLSVL</sequence>
<dbReference type="AlphaFoldDB" id="A0A6N2S6Y5"/>
<dbReference type="Pfam" id="PF20122">
    <property type="entry name" value="DUF6512"/>
    <property type="match status" value="1"/>
</dbReference>
<dbReference type="EMBL" id="CACRTG010000002">
    <property type="protein sequence ID" value="VYS88956.1"/>
    <property type="molecule type" value="Genomic_DNA"/>
</dbReference>
<keyword evidence="1" id="KW-0812">Transmembrane</keyword>
<gene>
    <name evidence="2" type="ORF">CNLFYP112_01193</name>
</gene>
<evidence type="ECO:0000313" key="2">
    <source>
        <dbReference type="EMBL" id="VYS88956.1"/>
    </source>
</evidence>
<organism evidence="2">
    <name type="scientific">[Clostridium] nexile</name>
    <dbReference type="NCBI Taxonomy" id="29361"/>
    <lineage>
        <taxon>Bacteria</taxon>
        <taxon>Bacillati</taxon>
        <taxon>Bacillota</taxon>
        <taxon>Clostridia</taxon>
        <taxon>Lachnospirales</taxon>
        <taxon>Lachnospiraceae</taxon>
        <taxon>Tyzzerella</taxon>
    </lineage>
</organism>
<keyword evidence="1" id="KW-1133">Transmembrane helix</keyword>
<feature type="transmembrane region" description="Helical" evidence="1">
    <location>
        <begin position="104"/>
        <end position="124"/>
    </location>
</feature>
<feature type="transmembrane region" description="Helical" evidence="1">
    <location>
        <begin position="12"/>
        <end position="30"/>
    </location>
</feature>
<feature type="transmembrane region" description="Helical" evidence="1">
    <location>
        <begin position="50"/>
        <end position="68"/>
    </location>
</feature>
<proteinExistence type="predicted"/>
<keyword evidence="1" id="KW-0472">Membrane</keyword>
<feature type="transmembrane region" description="Helical" evidence="1">
    <location>
        <begin position="80"/>
        <end position="98"/>
    </location>
</feature>
<name>A0A6N2S6Y5_9FIRM</name>
<dbReference type="InterPro" id="IPR045407">
    <property type="entry name" value="DUF6512"/>
</dbReference>
<feature type="transmembrane region" description="Helical" evidence="1">
    <location>
        <begin position="136"/>
        <end position="157"/>
    </location>
</feature>
<protein>
    <submittedName>
        <fullName evidence="2">Uncharacterized protein</fullName>
    </submittedName>
</protein>